<evidence type="ECO:0000313" key="2">
    <source>
        <dbReference type="Proteomes" id="UP000708208"/>
    </source>
</evidence>
<dbReference type="AlphaFoldDB" id="A0A8J2M899"/>
<sequence length="54" mass="6146">MEEHICIDLETDSNYSSSNSNVFVNLEIIKTETNDIFSAQNQNAESEDDEDYSP</sequence>
<keyword evidence="2" id="KW-1185">Reference proteome</keyword>
<evidence type="ECO:0000313" key="1">
    <source>
        <dbReference type="EMBL" id="CAG7834861.1"/>
    </source>
</evidence>
<proteinExistence type="predicted"/>
<organism evidence="1 2">
    <name type="scientific">Allacma fusca</name>
    <dbReference type="NCBI Taxonomy" id="39272"/>
    <lineage>
        <taxon>Eukaryota</taxon>
        <taxon>Metazoa</taxon>
        <taxon>Ecdysozoa</taxon>
        <taxon>Arthropoda</taxon>
        <taxon>Hexapoda</taxon>
        <taxon>Collembola</taxon>
        <taxon>Symphypleona</taxon>
        <taxon>Sminthuridae</taxon>
        <taxon>Allacma</taxon>
    </lineage>
</organism>
<gene>
    <name evidence="1" type="ORF">AFUS01_LOCUS44313</name>
</gene>
<name>A0A8J2M899_9HEXA</name>
<accession>A0A8J2M899</accession>
<feature type="non-terminal residue" evidence="1">
    <location>
        <position position="54"/>
    </location>
</feature>
<comment type="caution">
    <text evidence="1">The sequence shown here is derived from an EMBL/GenBank/DDBJ whole genome shotgun (WGS) entry which is preliminary data.</text>
</comment>
<protein>
    <submittedName>
        <fullName evidence="1">Uncharacterized protein</fullName>
    </submittedName>
</protein>
<reference evidence="1" key="1">
    <citation type="submission" date="2021-06" db="EMBL/GenBank/DDBJ databases">
        <authorList>
            <person name="Hodson N. C."/>
            <person name="Mongue J. A."/>
            <person name="Jaron S. K."/>
        </authorList>
    </citation>
    <scope>NUCLEOTIDE SEQUENCE</scope>
</reference>
<dbReference type="Proteomes" id="UP000708208">
    <property type="component" value="Unassembled WGS sequence"/>
</dbReference>
<dbReference type="EMBL" id="CAJVCH010570417">
    <property type="protein sequence ID" value="CAG7834861.1"/>
    <property type="molecule type" value="Genomic_DNA"/>
</dbReference>